<gene>
    <name evidence="3" type="ORF">CLV96_2575</name>
</gene>
<keyword evidence="4" id="KW-1185">Reference proteome</keyword>
<reference evidence="3 4" key="1">
    <citation type="submission" date="2019-03" db="EMBL/GenBank/DDBJ databases">
        <title>Genomic Encyclopedia of Archaeal and Bacterial Type Strains, Phase II (KMG-II): from individual species to whole genera.</title>
        <authorList>
            <person name="Goeker M."/>
        </authorList>
    </citation>
    <scope>NUCLEOTIDE SEQUENCE [LARGE SCALE GENOMIC DNA]</scope>
    <source>
        <strain evidence="3 4">DSM 21537</strain>
    </source>
</reference>
<evidence type="ECO:0000259" key="2">
    <source>
        <dbReference type="Pfam" id="PF07238"/>
    </source>
</evidence>
<proteinExistence type="predicted"/>
<dbReference type="Pfam" id="PF07238">
    <property type="entry name" value="PilZ"/>
    <property type="match status" value="1"/>
</dbReference>
<protein>
    <submittedName>
        <fullName evidence="3">PilZ domain-containing protein</fullName>
    </submittedName>
</protein>
<sequence>MMNDRRKRLQRPLPILVFGLYFLLLPIFNYFSFAYAHNIRWTYPRLIFDWLHPLELILLILAIPVGIGLLLVKKWGWYLFLVYASLFILFDIVALVQKPIAFNLFAFGQTILGFGAVFYLTRENISTPYLKLYPRGWRYEKRNPIQIPILLNGIECTTIDFSRKGFYVVWSEFLGEPGDTIQVDISGTTIEAGIVRIDPKGLGVAFRNLQPVQIKIFEDIIASKNINLEHSVKLK</sequence>
<dbReference type="GeneID" id="79827863"/>
<keyword evidence="1" id="KW-0812">Transmembrane</keyword>
<evidence type="ECO:0000313" key="4">
    <source>
        <dbReference type="Proteomes" id="UP000294684"/>
    </source>
</evidence>
<feature type="transmembrane region" description="Helical" evidence="1">
    <location>
        <begin position="12"/>
        <end position="31"/>
    </location>
</feature>
<dbReference type="Proteomes" id="UP000294684">
    <property type="component" value="Unassembled WGS sequence"/>
</dbReference>
<evidence type="ECO:0000256" key="1">
    <source>
        <dbReference type="SAM" id="Phobius"/>
    </source>
</evidence>
<feature type="domain" description="PilZ" evidence="2">
    <location>
        <begin position="137"/>
        <end position="221"/>
    </location>
</feature>
<dbReference type="OrthoDB" id="9911164at2"/>
<dbReference type="EMBL" id="SORO01000001">
    <property type="protein sequence ID" value="TDY73541.1"/>
    <property type="molecule type" value="Genomic_DNA"/>
</dbReference>
<dbReference type="GO" id="GO:0035438">
    <property type="term" value="F:cyclic-di-GMP binding"/>
    <property type="evidence" value="ECO:0007669"/>
    <property type="project" value="InterPro"/>
</dbReference>
<dbReference type="InterPro" id="IPR009875">
    <property type="entry name" value="PilZ_domain"/>
</dbReference>
<feature type="transmembrane region" description="Helical" evidence="1">
    <location>
        <begin position="51"/>
        <end position="72"/>
    </location>
</feature>
<dbReference type="RefSeq" id="WP_004785556.1">
    <property type="nucleotide sequence ID" value="NZ_RQGE01000006.1"/>
</dbReference>
<organism evidence="3 4">
    <name type="scientific">Leptospira meyeri</name>
    <dbReference type="NCBI Taxonomy" id="29508"/>
    <lineage>
        <taxon>Bacteria</taxon>
        <taxon>Pseudomonadati</taxon>
        <taxon>Spirochaetota</taxon>
        <taxon>Spirochaetia</taxon>
        <taxon>Leptospirales</taxon>
        <taxon>Leptospiraceae</taxon>
        <taxon>Leptospira</taxon>
    </lineage>
</organism>
<keyword evidence="1" id="KW-1133">Transmembrane helix</keyword>
<feature type="transmembrane region" description="Helical" evidence="1">
    <location>
        <begin position="77"/>
        <end position="96"/>
    </location>
</feature>
<dbReference type="AlphaFoldDB" id="A0A4V3HIW5"/>
<comment type="caution">
    <text evidence="3">The sequence shown here is derived from an EMBL/GenBank/DDBJ whole genome shotgun (WGS) entry which is preliminary data.</text>
</comment>
<name>A0A4V3HIW5_LEPME</name>
<keyword evidence="1" id="KW-0472">Membrane</keyword>
<accession>A0A4V3HIW5</accession>
<feature type="transmembrane region" description="Helical" evidence="1">
    <location>
        <begin position="102"/>
        <end position="121"/>
    </location>
</feature>
<evidence type="ECO:0000313" key="3">
    <source>
        <dbReference type="EMBL" id="TDY73541.1"/>
    </source>
</evidence>